<gene>
    <name evidence="2" type="ORF">NX801_25070</name>
</gene>
<evidence type="ECO:0000313" key="2">
    <source>
        <dbReference type="EMBL" id="MCS0638864.1"/>
    </source>
</evidence>
<dbReference type="RefSeq" id="WP_258790171.1">
    <property type="nucleotide sequence ID" value="NZ_JANUGQ010000027.1"/>
</dbReference>
<dbReference type="EMBL" id="JANUGQ010000027">
    <property type="protein sequence ID" value="MCS0638864.1"/>
    <property type="molecule type" value="Genomic_DNA"/>
</dbReference>
<evidence type="ECO:0000256" key="1">
    <source>
        <dbReference type="SAM" id="MobiDB-lite"/>
    </source>
</evidence>
<sequence>MPLWPAVLAVLIALVCCLGAGGHPVVGAGASARAAVSPGAGLAEPAARAGGPAAGGAGPIAVPGAEPAAARAVAAPAARFTHATAASFTGPGAGEAVAAVPPASGGRAPGCDRGPGSDDGGLRPVVPSRGGTGAELLPVPHTARHLAGSWAVPGGVPAAVRPGRTPPPLAPPTPVGLSVLRV</sequence>
<evidence type="ECO:0000313" key="3">
    <source>
        <dbReference type="Proteomes" id="UP001431313"/>
    </source>
</evidence>
<organism evidence="2 3">
    <name type="scientific">Streptomyces pyxinae</name>
    <dbReference type="NCBI Taxonomy" id="2970734"/>
    <lineage>
        <taxon>Bacteria</taxon>
        <taxon>Bacillati</taxon>
        <taxon>Actinomycetota</taxon>
        <taxon>Actinomycetes</taxon>
        <taxon>Kitasatosporales</taxon>
        <taxon>Streptomycetaceae</taxon>
        <taxon>Streptomyces</taxon>
    </lineage>
</organism>
<feature type="compositionally biased region" description="Low complexity" evidence="1">
    <location>
        <begin position="97"/>
        <end position="106"/>
    </location>
</feature>
<protein>
    <submittedName>
        <fullName evidence="2">Uncharacterized protein</fullName>
    </submittedName>
</protein>
<comment type="caution">
    <text evidence="2">The sequence shown here is derived from an EMBL/GenBank/DDBJ whole genome shotgun (WGS) entry which is preliminary data.</text>
</comment>
<accession>A0ABT2CN63</accession>
<reference evidence="2" key="1">
    <citation type="submission" date="2022-08" db="EMBL/GenBank/DDBJ databases">
        <authorList>
            <person name="Somphong A."/>
            <person name="Phongsopitanun W."/>
        </authorList>
    </citation>
    <scope>NUCLEOTIDE SEQUENCE</scope>
    <source>
        <strain evidence="2">LP05-1</strain>
    </source>
</reference>
<proteinExistence type="predicted"/>
<keyword evidence="3" id="KW-1185">Reference proteome</keyword>
<feature type="region of interest" description="Disordered" evidence="1">
    <location>
        <begin position="97"/>
        <end position="132"/>
    </location>
</feature>
<name>A0ABT2CN63_9ACTN</name>
<dbReference type="Proteomes" id="UP001431313">
    <property type="component" value="Unassembled WGS sequence"/>
</dbReference>